<evidence type="ECO:0000313" key="2">
    <source>
        <dbReference type="EMBL" id="KAF3946115.1"/>
    </source>
</evidence>
<keyword evidence="3" id="KW-1185">Reference proteome</keyword>
<accession>A0A8J4Q9I1</accession>
<evidence type="ECO:0000259" key="1">
    <source>
        <dbReference type="SMART" id="SM00579"/>
    </source>
</evidence>
<reference evidence="2" key="1">
    <citation type="submission" date="2020-03" db="EMBL/GenBank/DDBJ databases">
        <title>Castanea mollissima Vanexum genome sequencing.</title>
        <authorList>
            <person name="Staton M."/>
        </authorList>
    </citation>
    <scope>NUCLEOTIDE SEQUENCE</scope>
    <source>
        <tissue evidence="2">Leaf</tissue>
    </source>
</reference>
<dbReference type="PANTHER" id="PTHR31900:SF34">
    <property type="entry name" value="EMB|CAB62440.1-RELATED"/>
    <property type="match status" value="1"/>
</dbReference>
<dbReference type="AlphaFoldDB" id="A0A8J4Q9I1"/>
<name>A0A8J4Q9I1_9ROSI</name>
<dbReference type="Proteomes" id="UP000737018">
    <property type="component" value="Unassembled WGS sequence"/>
</dbReference>
<dbReference type="PANTHER" id="PTHR31900">
    <property type="entry name" value="F-BOX/RNI SUPERFAMILY PROTEIN-RELATED"/>
    <property type="match status" value="1"/>
</dbReference>
<dbReference type="InterPro" id="IPR050232">
    <property type="entry name" value="FBL13/AtMIF1-like"/>
</dbReference>
<organism evidence="2 3">
    <name type="scientific">Castanea mollissima</name>
    <name type="common">Chinese chestnut</name>
    <dbReference type="NCBI Taxonomy" id="60419"/>
    <lineage>
        <taxon>Eukaryota</taxon>
        <taxon>Viridiplantae</taxon>
        <taxon>Streptophyta</taxon>
        <taxon>Embryophyta</taxon>
        <taxon>Tracheophyta</taxon>
        <taxon>Spermatophyta</taxon>
        <taxon>Magnoliopsida</taxon>
        <taxon>eudicotyledons</taxon>
        <taxon>Gunneridae</taxon>
        <taxon>Pentapetalae</taxon>
        <taxon>rosids</taxon>
        <taxon>fabids</taxon>
        <taxon>Fagales</taxon>
        <taxon>Fagaceae</taxon>
        <taxon>Castanea</taxon>
    </lineage>
</organism>
<feature type="domain" description="FBD" evidence="1">
    <location>
        <begin position="189"/>
        <end position="257"/>
    </location>
</feature>
<dbReference type="SMART" id="SM00579">
    <property type="entry name" value="FBD"/>
    <property type="match status" value="1"/>
</dbReference>
<evidence type="ECO:0000313" key="3">
    <source>
        <dbReference type="Proteomes" id="UP000737018"/>
    </source>
</evidence>
<gene>
    <name evidence="2" type="ORF">CMV_027582</name>
</gene>
<comment type="caution">
    <text evidence="2">The sequence shown here is derived from an EMBL/GenBank/DDBJ whole genome shotgun (WGS) entry which is preliminary data.</text>
</comment>
<dbReference type="EMBL" id="JRKL02010018">
    <property type="protein sequence ID" value="KAF3946115.1"/>
    <property type="molecule type" value="Genomic_DNA"/>
</dbReference>
<dbReference type="Pfam" id="PF08387">
    <property type="entry name" value="FBD"/>
    <property type="match status" value="1"/>
</dbReference>
<dbReference type="OrthoDB" id="1298252at2759"/>
<protein>
    <recommendedName>
        <fullName evidence="1">FBD domain-containing protein</fullName>
    </recommendedName>
</protein>
<proteinExistence type="predicted"/>
<dbReference type="InterPro" id="IPR006566">
    <property type="entry name" value="FBD"/>
</dbReference>
<sequence length="257" mass="29916">MHRDVFKRTNKNAGKFNILVLVPTLKNFTINTSLSSYAQYKLLINTPALEYFHFKGVLDENIVLESLPNLVKSFLQVEKHRVLTTKDYAKRIWDFMGQLYNAISMELSIETAEIVYHASNEDVPIFHNLSSLKLYSLYSPKRYTWQVVQLLLCQAPKLQILSLKFKHCNYYTPIGYLDEALHLPEYKSPYFTTCHYEGFRGLNEEMKLVKQILKAASVLKTLTIVVDSQLGTKEKHHDLKRLREFPKSSQICKIAFD</sequence>